<keyword evidence="6" id="KW-0645">Protease</keyword>
<evidence type="ECO:0000256" key="12">
    <source>
        <dbReference type="ARBA" id="ARBA00023157"/>
    </source>
</evidence>
<keyword evidence="9" id="KW-0378">Hydrolase</keyword>
<feature type="domain" description="Peptidase M14" evidence="16">
    <location>
        <begin position="226"/>
        <end position="525"/>
    </location>
</feature>
<dbReference type="PROSITE" id="PS00132">
    <property type="entry name" value="CARBOXYPEPT_ZN_1"/>
    <property type="match status" value="1"/>
</dbReference>
<comment type="subcellular location">
    <subcellularLocation>
        <location evidence="2">Secreted</location>
    </subcellularLocation>
</comment>
<keyword evidence="15" id="KW-1133">Transmembrane helix</keyword>
<evidence type="ECO:0000256" key="15">
    <source>
        <dbReference type="SAM" id="Phobius"/>
    </source>
</evidence>
<keyword evidence="5" id="KW-0121">Carboxypeptidase</keyword>
<dbReference type="InterPro" id="IPR036990">
    <property type="entry name" value="M14A-like_propep"/>
</dbReference>
<dbReference type="SUPFAM" id="SSF54897">
    <property type="entry name" value="Protease propeptides/inhibitors"/>
    <property type="match status" value="1"/>
</dbReference>
<dbReference type="FunFam" id="3.40.630.10:FF:000040">
    <property type="entry name" value="zinc carboxypeptidase"/>
    <property type="match status" value="1"/>
</dbReference>
<dbReference type="GO" id="GO:0004181">
    <property type="term" value="F:metallocarboxypeptidase activity"/>
    <property type="evidence" value="ECO:0007669"/>
    <property type="project" value="InterPro"/>
</dbReference>
<evidence type="ECO:0000256" key="10">
    <source>
        <dbReference type="ARBA" id="ARBA00022833"/>
    </source>
</evidence>
<dbReference type="PROSITE" id="PS52035">
    <property type="entry name" value="PEPTIDASE_M14"/>
    <property type="match status" value="1"/>
</dbReference>
<dbReference type="Pfam" id="PF02244">
    <property type="entry name" value="Propep_M14"/>
    <property type="match status" value="1"/>
</dbReference>
<keyword evidence="15" id="KW-0812">Transmembrane</keyword>
<dbReference type="WBParaSite" id="PgR050X_g061_t01">
    <property type="protein sequence ID" value="PgR050X_g061_t01"/>
    <property type="gene ID" value="PgR050X_g061"/>
</dbReference>
<dbReference type="SUPFAM" id="SSF53187">
    <property type="entry name" value="Zn-dependent exopeptidases"/>
    <property type="match status" value="1"/>
</dbReference>
<evidence type="ECO:0000256" key="2">
    <source>
        <dbReference type="ARBA" id="ARBA00004613"/>
    </source>
</evidence>
<evidence type="ECO:0000256" key="6">
    <source>
        <dbReference type="ARBA" id="ARBA00022670"/>
    </source>
</evidence>
<dbReference type="CDD" id="cd03860">
    <property type="entry name" value="M14_CP_A-B_like"/>
    <property type="match status" value="1"/>
</dbReference>
<dbReference type="GO" id="GO:0005615">
    <property type="term" value="C:extracellular space"/>
    <property type="evidence" value="ECO:0007669"/>
    <property type="project" value="TreeGrafter"/>
</dbReference>
<dbReference type="GO" id="GO:0006508">
    <property type="term" value="P:proteolysis"/>
    <property type="evidence" value="ECO:0007669"/>
    <property type="project" value="UniProtKB-KW"/>
</dbReference>
<evidence type="ECO:0000256" key="13">
    <source>
        <dbReference type="ARBA" id="ARBA00057299"/>
    </source>
</evidence>
<dbReference type="Gene3D" id="3.40.630.10">
    <property type="entry name" value="Zn peptidases"/>
    <property type="match status" value="1"/>
</dbReference>
<dbReference type="InterPro" id="IPR003146">
    <property type="entry name" value="M14A_act_pep"/>
</dbReference>
<keyword evidence="17" id="KW-1185">Reference proteome</keyword>
<dbReference type="PANTHER" id="PTHR11705:SF139">
    <property type="entry name" value="PEPTIDASE M14 CARBOXYPEPTIDASE A DOMAIN-CONTAINING PROTEIN"/>
    <property type="match status" value="1"/>
</dbReference>
<proteinExistence type="inferred from homology"/>
<evidence type="ECO:0000313" key="18">
    <source>
        <dbReference type="WBParaSite" id="PgR050X_g061_t01"/>
    </source>
</evidence>
<feature type="transmembrane region" description="Helical" evidence="15">
    <location>
        <begin position="84"/>
        <end position="104"/>
    </location>
</feature>
<dbReference type="Pfam" id="PF00246">
    <property type="entry name" value="Peptidase_M14"/>
    <property type="match status" value="1"/>
</dbReference>
<keyword evidence="4" id="KW-0964">Secreted</keyword>
<keyword evidence="10" id="KW-0862">Zinc</keyword>
<keyword evidence="11" id="KW-0482">Metalloprotease</keyword>
<evidence type="ECO:0000256" key="4">
    <source>
        <dbReference type="ARBA" id="ARBA00022525"/>
    </source>
</evidence>
<dbReference type="PRINTS" id="PR00765">
    <property type="entry name" value="CRBOXYPTASEA"/>
</dbReference>
<keyword evidence="8" id="KW-0732">Signal</keyword>
<evidence type="ECO:0000256" key="5">
    <source>
        <dbReference type="ARBA" id="ARBA00022645"/>
    </source>
</evidence>
<evidence type="ECO:0000256" key="7">
    <source>
        <dbReference type="ARBA" id="ARBA00022723"/>
    </source>
</evidence>
<protein>
    <submittedName>
        <fullName evidence="18">Peptidase M14 carboxypeptidase A domain-containing protein</fullName>
    </submittedName>
</protein>
<evidence type="ECO:0000256" key="9">
    <source>
        <dbReference type="ARBA" id="ARBA00022801"/>
    </source>
</evidence>
<sequence length="531" mass="61355">MHSSKRVERKCEMYRSLYHEINFTEGLSRLFLKYRIFYLHINDLNDLHAENHCMIELSKTALSHICEWSSVSGRTKTVFFQMTNAMLIFAAQLLSIQLCFVSAAQSYEGYKLLRFSTKSVMWLENVEAEGFHLNQRDEPKRPLIDIWVEPNKLRPYADVMVAPEFLDSFMIMLKNHGINSVQILQRNVQREIDRQKRELLTNGYRQQRSVTNIDARNRASRFNLLQYHRYDEILQYLRDLAVKYPHLVGMVNITRTFEGRDLIGIKVGARAAFKPAVFIDAGVHAREWIAPAVALYVASKLASRYGHDKDITRMVDKFDWYFVPVANPDGYEYSITTDRLWRKTRSRNVTVNKWCVGADANRNWGYRWGEAGANRSPCSNIYAGASPFSEVEVAGIRDFITWQIPDLKIYVSLHSYGQLFLAPWGYTSDKPDNYYDQKMAAKFAVEAIKNTTGAEYSYGTISELMYPASGTSIDYMQSKGVPYIYGIELRPEDIDNNFGFTIPPRYIEPTGEEMLSAFLSMTRYAAQSKVI</sequence>
<comment type="cofactor">
    <cofactor evidence="1">
        <name>Zn(2+)</name>
        <dbReference type="ChEBI" id="CHEBI:29105"/>
    </cofactor>
</comment>
<reference evidence="18" key="1">
    <citation type="submission" date="2022-11" db="UniProtKB">
        <authorList>
            <consortium name="WormBaseParasite"/>
        </authorList>
    </citation>
    <scope>IDENTIFICATION</scope>
</reference>
<dbReference type="Proteomes" id="UP000887569">
    <property type="component" value="Unplaced"/>
</dbReference>
<evidence type="ECO:0000256" key="8">
    <source>
        <dbReference type="ARBA" id="ARBA00022729"/>
    </source>
</evidence>
<dbReference type="GO" id="GO:0008270">
    <property type="term" value="F:zinc ion binding"/>
    <property type="evidence" value="ECO:0007669"/>
    <property type="project" value="InterPro"/>
</dbReference>
<dbReference type="InterPro" id="IPR000834">
    <property type="entry name" value="Peptidase_M14"/>
</dbReference>
<keyword evidence="7" id="KW-0479">Metal-binding</keyword>
<comment type="similarity">
    <text evidence="3 14">Belongs to the peptidase M14 family.</text>
</comment>
<organism evidence="17 18">
    <name type="scientific">Parascaris univalens</name>
    <name type="common">Nematode worm</name>
    <dbReference type="NCBI Taxonomy" id="6257"/>
    <lineage>
        <taxon>Eukaryota</taxon>
        <taxon>Metazoa</taxon>
        <taxon>Ecdysozoa</taxon>
        <taxon>Nematoda</taxon>
        <taxon>Chromadorea</taxon>
        <taxon>Rhabditida</taxon>
        <taxon>Spirurina</taxon>
        <taxon>Ascaridomorpha</taxon>
        <taxon>Ascaridoidea</taxon>
        <taxon>Ascarididae</taxon>
        <taxon>Parascaris</taxon>
    </lineage>
</organism>
<dbReference type="Gene3D" id="3.30.70.340">
    <property type="entry name" value="Metallocarboxypeptidase-like"/>
    <property type="match status" value="1"/>
</dbReference>
<dbReference type="PANTHER" id="PTHR11705">
    <property type="entry name" value="PROTEASE FAMILY M14 CARBOXYPEPTIDASE A,B"/>
    <property type="match status" value="1"/>
</dbReference>
<comment type="function">
    <text evidence="13">Involved in the digestion of the blood meal.</text>
</comment>
<accession>A0A915BPI3</accession>
<evidence type="ECO:0000256" key="1">
    <source>
        <dbReference type="ARBA" id="ARBA00001947"/>
    </source>
</evidence>
<evidence type="ECO:0000259" key="16">
    <source>
        <dbReference type="PROSITE" id="PS52035"/>
    </source>
</evidence>
<keyword evidence="12" id="KW-1015">Disulfide bond</keyword>
<dbReference type="AlphaFoldDB" id="A0A915BPI3"/>
<evidence type="ECO:0000256" key="3">
    <source>
        <dbReference type="ARBA" id="ARBA00005988"/>
    </source>
</evidence>
<evidence type="ECO:0000256" key="11">
    <source>
        <dbReference type="ARBA" id="ARBA00023049"/>
    </source>
</evidence>
<dbReference type="InterPro" id="IPR057246">
    <property type="entry name" value="CARBOXYPEPT_ZN_1"/>
</dbReference>
<evidence type="ECO:0000313" key="17">
    <source>
        <dbReference type="Proteomes" id="UP000887569"/>
    </source>
</evidence>
<name>A0A915BPI3_PARUN</name>
<keyword evidence="15" id="KW-0472">Membrane</keyword>
<evidence type="ECO:0000256" key="14">
    <source>
        <dbReference type="PROSITE-ProRule" id="PRU01379"/>
    </source>
</evidence>
<dbReference type="SMART" id="SM00631">
    <property type="entry name" value="Zn_pept"/>
    <property type="match status" value="1"/>
</dbReference>
<feature type="active site" description="Proton donor/acceptor" evidence="14">
    <location>
        <position position="488"/>
    </location>
</feature>